<feature type="domain" description="PASTA" evidence="3">
    <location>
        <begin position="217"/>
        <end position="289"/>
    </location>
</feature>
<name>A0A6J6CEQ7_9ZZZZ</name>
<evidence type="ECO:0000256" key="2">
    <source>
        <dbReference type="SAM" id="Phobius"/>
    </source>
</evidence>
<dbReference type="SUPFAM" id="SSF90257">
    <property type="entry name" value="Myosin rod fragments"/>
    <property type="match status" value="1"/>
</dbReference>
<keyword evidence="2" id="KW-0472">Membrane</keyword>
<gene>
    <name evidence="4" type="ORF">UFOPK1493_00957</name>
</gene>
<dbReference type="InterPro" id="IPR005543">
    <property type="entry name" value="PASTA_dom"/>
</dbReference>
<keyword evidence="2" id="KW-0812">Transmembrane</keyword>
<dbReference type="Gene3D" id="1.10.287.1490">
    <property type="match status" value="1"/>
</dbReference>
<reference evidence="4" key="1">
    <citation type="submission" date="2020-05" db="EMBL/GenBank/DDBJ databases">
        <authorList>
            <person name="Chiriac C."/>
            <person name="Salcher M."/>
            <person name="Ghai R."/>
            <person name="Kavagutti S V."/>
        </authorList>
    </citation>
    <scope>NUCLEOTIDE SEQUENCE</scope>
</reference>
<organism evidence="4">
    <name type="scientific">freshwater metagenome</name>
    <dbReference type="NCBI Taxonomy" id="449393"/>
    <lineage>
        <taxon>unclassified sequences</taxon>
        <taxon>metagenomes</taxon>
        <taxon>ecological metagenomes</taxon>
    </lineage>
</organism>
<protein>
    <submittedName>
        <fullName evidence="4">Unannotated protein</fullName>
    </submittedName>
</protein>
<dbReference type="PROSITE" id="PS51178">
    <property type="entry name" value="PASTA"/>
    <property type="match status" value="1"/>
</dbReference>
<keyword evidence="1" id="KW-0175">Coiled coil</keyword>
<sequence>MSYPPSDTYVPSARGGAQVPQLVGQRVEAARAYAASAGWLVQVNDVPPATSAQPDGFVLRQVPAAGSVLPTGAVLLVDVGRRRSFGEQYGRGVLAGVAAALAIVAVVFALLWSGARSDDTGSDELDLANARIAELEAQLEIAAGDSGELVASLQGQLDAANARLAELDAQVADLTAQVDQANTANQALTTERDALVVERDTLTQRVAELEAELGGITEAVVATPDWIGQQRRTVEDFVEAEELELVVQTVDGAETEAGEPLPDGTVVAQLPGAGTPLVAGSVVVITVVATAP</sequence>
<dbReference type="Pfam" id="PF03793">
    <property type="entry name" value="PASTA"/>
    <property type="match status" value="2"/>
</dbReference>
<keyword evidence="2" id="KW-1133">Transmembrane helix</keyword>
<evidence type="ECO:0000259" key="3">
    <source>
        <dbReference type="PROSITE" id="PS51178"/>
    </source>
</evidence>
<feature type="transmembrane region" description="Helical" evidence="2">
    <location>
        <begin position="92"/>
        <end position="112"/>
    </location>
</feature>
<dbReference type="Gene3D" id="3.30.10.20">
    <property type="match status" value="1"/>
</dbReference>
<evidence type="ECO:0000256" key="1">
    <source>
        <dbReference type="SAM" id="Coils"/>
    </source>
</evidence>
<dbReference type="AlphaFoldDB" id="A0A6J6CEQ7"/>
<feature type="coiled-coil region" evidence="1">
    <location>
        <begin position="125"/>
        <end position="219"/>
    </location>
</feature>
<dbReference type="EMBL" id="CAEZSR010000024">
    <property type="protein sequence ID" value="CAB4549746.1"/>
    <property type="molecule type" value="Genomic_DNA"/>
</dbReference>
<accession>A0A6J6CEQ7</accession>
<proteinExistence type="predicted"/>
<evidence type="ECO:0000313" key="4">
    <source>
        <dbReference type="EMBL" id="CAB4549746.1"/>
    </source>
</evidence>
<dbReference type="SMART" id="SM00740">
    <property type="entry name" value="PASTA"/>
    <property type="match status" value="2"/>
</dbReference>